<keyword evidence="7" id="KW-1185">Reference proteome</keyword>
<dbReference type="RefSeq" id="WP_027295154.1">
    <property type="nucleotide sequence ID" value="NZ_CAUSDN010000007.1"/>
</dbReference>
<dbReference type="Proteomes" id="UP000306509">
    <property type="component" value="Unassembled WGS sequence"/>
</dbReference>
<proteinExistence type="predicted"/>
<dbReference type="SUPFAM" id="SSF53822">
    <property type="entry name" value="Periplasmic binding protein-like I"/>
    <property type="match status" value="1"/>
</dbReference>
<feature type="domain" description="HTH lacI-type" evidence="4">
    <location>
        <begin position="3"/>
        <end position="48"/>
    </location>
</feature>
<protein>
    <submittedName>
        <fullName evidence="6">Degradation activator</fullName>
    </submittedName>
</protein>
<gene>
    <name evidence="6" type="primary">degA_5</name>
    <name evidence="6" type="ORF">DSM106044_02967</name>
</gene>
<dbReference type="Pfam" id="PF00356">
    <property type="entry name" value="LacI"/>
    <property type="match status" value="1"/>
</dbReference>
<dbReference type="PANTHER" id="PTHR30146">
    <property type="entry name" value="LACI-RELATED TRANSCRIPTIONAL REPRESSOR"/>
    <property type="match status" value="1"/>
</dbReference>
<dbReference type="SMART" id="SM00354">
    <property type="entry name" value="HTH_LACI"/>
    <property type="match status" value="1"/>
</dbReference>
<dbReference type="Pfam" id="PF13377">
    <property type="entry name" value="Peripla_BP_3"/>
    <property type="match status" value="1"/>
</dbReference>
<dbReference type="InterPro" id="IPR000843">
    <property type="entry name" value="HTH_LacI"/>
</dbReference>
<dbReference type="CDD" id="cd06267">
    <property type="entry name" value="PBP1_LacI_sugar_binding-like"/>
    <property type="match status" value="1"/>
</dbReference>
<evidence type="ECO:0000259" key="5">
    <source>
        <dbReference type="PROSITE" id="PS50943"/>
    </source>
</evidence>
<organism evidence="6 7">
    <name type="scientific">Robinsoniella peoriensis</name>
    <dbReference type="NCBI Taxonomy" id="180332"/>
    <lineage>
        <taxon>Bacteria</taxon>
        <taxon>Bacillati</taxon>
        <taxon>Bacillota</taxon>
        <taxon>Clostridia</taxon>
        <taxon>Lachnospirales</taxon>
        <taxon>Lachnospiraceae</taxon>
        <taxon>Robinsoniella</taxon>
    </lineage>
</organism>
<dbReference type="PROSITE" id="PS50932">
    <property type="entry name" value="HTH_LACI_2"/>
    <property type="match status" value="1"/>
</dbReference>
<keyword evidence="2" id="KW-0238">DNA-binding</keyword>
<dbReference type="InterPro" id="IPR028082">
    <property type="entry name" value="Peripla_BP_I"/>
</dbReference>
<dbReference type="InterPro" id="IPR001387">
    <property type="entry name" value="Cro/C1-type_HTH"/>
</dbReference>
<reference evidence="6 7" key="1">
    <citation type="journal article" date="2019" name="Anaerobe">
        <title>Detection of Robinsoniella peoriensis in multiple bone samples of a trauma patient.</title>
        <authorList>
            <person name="Schrottner P."/>
            <person name="Hartwich K."/>
            <person name="Bunk B."/>
            <person name="Schober I."/>
            <person name="Helbig S."/>
            <person name="Rudolph W.W."/>
            <person name="Gunzer F."/>
        </authorList>
    </citation>
    <scope>NUCLEOTIDE SEQUENCE [LARGE SCALE GENOMIC DNA]</scope>
    <source>
        <strain evidence="6 7">DSM 106044</strain>
    </source>
</reference>
<evidence type="ECO:0000256" key="1">
    <source>
        <dbReference type="ARBA" id="ARBA00023015"/>
    </source>
</evidence>
<dbReference type="InterPro" id="IPR046335">
    <property type="entry name" value="LacI/GalR-like_sensor"/>
</dbReference>
<dbReference type="Gene3D" id="1.10.260.40">
    <property type="entry name" value="lambda repressor-like DNA-binding domains"/>
    <property type="match status" value="1"/>
</dbReference>
<accession>A0A4V6HRT4</accession>
<name>A0A4V6HRT4_9FIRM</name>
<evidence type="ECO:0000313" key="6">
    <source>
        <dbReference type="EMBL" id="TLD00298.1"/>
    </source>
</evidence>
<dbReference type="CDD" id="cd01392">
    <property type="entry name" value="HTH_LacI"/>
    <property type="match status" value="1"/>
</dbReference>
<evidence type="ECO:0000259" key="4">
    <source>
        <dbReference type="PROSITE" id="PS50932"/>
    </source>
</evidence>
<dbReference type="AlphaFoldDB" id="A0A4V6HRT4"/>
<comment type="caution">
    <text evidence="6">The sequence shown here is derived from an EMBL/GenBank/DDBJ whole genome shotgun (WGS) entry which is preliminary data.</text>
</comment>
<feature type="domain" description="HTH cro/C1-type" evidence="5">
    <location>
        <begin position="4"/>
        <end position="47"/>
    </location>
</feature>
<dbReference type="PANTHER" id="PTHR30146:SF109">
    <property type="entry name" value="HTH-TYPE TRANSCRIPTIONAL REGULATOR GALS"/>
    <property type="match status" value="1"/>
</dbReference>
<dbReference type="InterPro" id="IPR010982">
    <property type="entry name" value="Lambda_DNA-bd_dom_sf"/>
</dbReference>
<dbReference type="GO" id="GO:0000976">
    <property type="term" value="F:transcription cis-regulatory region binding"/>
    <property type="evidence" value="ECO:0007669"/>
    <property type="project" value="TreeGrafter"/>
</dbReference>
<evidence type="ECO:0000313" key="7">
    <source>
        <dbReference type="Proteomes" id="UP000306509"/>
    </source>
</evidence>
<keyword evidence="1" id="KW-0805">Transcription regulation</keyword>
<evidence type="ECO:0000256" key="3">
    <source>
        <dbReference type="ARBA" id="ARBA00023163"/>
    </source>
</evidence>
<keyword evidence="3" id="KW-0804">Transcription</keyword>
<dbReference type="GO" id="GO:0003700">
    <property type="term" value="F:DNA-binding transcription factor activity"/>
    <property type="evidence" value="ECO:0007669"/>
    <property type="project" value="TreeGrafter"/>
</dbReference>
<sequence precursor="true">MGSTIREVARRAGLSPATVSRYFHGTNVVSDDASRRIEEAVKELQYIPVHKHMDPGVIAVLIPDLKLAYFSEVLKEILEAAPRYRYRLVFIPTSSEDESYKLFFRELNITGVIYLEENMNCNMMNYIAAKNIKMVMFGGISSDVRCKMIHINDLSAAYEGAKYLLELRHEKILILSDYPKSISSGFQRITGCKRAYEEFGVPFEAEFAKYGELTYENGYWLTAQALQKGLAFSAVFAFSDEAAMGAISALYENGLRVPEHISVLGFDGIRMSERITPKLTTIAQPIKKMVELTLNTFLDLEKDENVEITIPYEILKRGTCKEYSKKMEEGK</sequence>
<evidence type="ECO:0000256" key="2">
    <source>
        <dbReference type="ARBA" id="ARBA00023125"/>
    </source>
</evidence>
<dbReference type="Gene3D" id="3.40.50.2300">
    <property type="match status" value="2"/>
</dbReference>
<dbReference type="SUPFAM" id="SSF47413">
    <property type="entry name" value="lambda repressor-like DNA-binding domains"/>
    <property type="match status" value="1"/>
</dbReference>
<dbReference type="STRING" id="180332.GCA_000797495_03565"/>
<dbReference type="EMBL" id="QGQD01000057">
    <property type="protein sequence ID" value="TLD00298.1"/>
    <property type="molecule type" value="Genomic_DNA"/>
</dbReference>
<dbReference type="PROSITE" id="PS50943">
    <property type="entry name" value="HTH_CROC1"/>
    <property type="match status" value="1"/>
</dbReference>